<accession>A0AAV2HV16</accession>
<feature type="chain" id="PRO_5043819430" evidence="1">
    <location>
        <begin position="22"/>
        <end position="133"/>
    </location>
</feature>
<dbReference type="EMBL" id="CAXITT010000260">
    <property type="protein sequence ID" value="CAL1537390.1"/>
    <property type="molecule type" value="Genomic_DNA"/>
</dbReference>
<dbReference type="AlphaFoldDB" id="A0AAV2HV16"/>
<comment type="caution">
    <text evidence="2">The sequence shown here is derived from an EMBL/GenBank/DDBJ whole genome shotgun (WGS) entry which is preliminary data.</text>
</comment>
<keyword evidence="1" id="KW-0732">Signal</keyword>
<keyword evidence="3" id="KW-1185">Reference proteome</keyword>
<proteinExistence type="predicted"/>
<feature type="signal peptide" evidence="1">
    <location>
        <begin position="1"/>
        <end position="21"/>
    </location>
</feature>
<evidence type="ECO:0000256" key="1">
    <source>
        <dbReference type="SAM" id="SignalP"/>
    </source>
</evidence>
<gene>
    <name evidence="2" type="ORF">GSLYS_00011303001</name>
</gene>
<dbReference type="Proteomes" id="UP001497497">
    <property type="component" value="Unassembled WGS sequence"/>
</dbReference>
<reference evidence="2 3" key="1">
    <citation type="submission" date="2024-04" db="EMBL/GenBank/DDBJ databases">
        <authorList>
            <consortium name="Genoscope - CEA"/>
            <person name="William W."/>
        </authorList>
    </citation>
    <scope>NUCLEOTIDE SEQUENCE [LARGE SCALE GENOMIC DNA]</scope>
</reference>
<organism evidence="2 3">
    <name type="scientific">Lymnaea stagnalis</name>
    <name type="common">Great pond snail</name>
    <name type="synonym">Helix stagnalis</name>
    <dbReference type="NCBI Taxonomy" id="6523"/>
    <lineage>
        <taxon>Eukaryota</taxon>
        <taxon>Metazoa</taxon>
        <taxon>Spiralia</taxon>
        <taxon>Lophotrochozoa</taxon>
        <taxon>Mollusca</taxon>
        <taxon>Gastropoda</taxon>
        <taxon>Heterobranchia</taxon>
        <taxon>Euthyneura</taxon>
        <taxon>Panpulmonata</taxon>
        <taxon>Hygrophila</taxon>
        <taxon>Lymnaeoidea</taxon>
        <taxon>Lymnaeidae</taxon>
        <taxon>Lymnaea</taxon>
    </lineage>
</organism>
<sequence>MKVTEPALINILCSLVTEVLLLCNTAEEGKPLVLTSNFTLKEKTILFFQNNIKMANCRGCNKCLVTFPNHSFSNITSLSNGRCIYTFTYLHVTRQPASVWIVKDNELNGTVINTCNLQVYAPPKDVICDVGFS</sequence>
<feature type="non-terminal residue" evidence="2">
    <location>
        <position position="133"/>
    </location>
</feature>
<name>A0AAV2HV16_LYMST</name>
<protein>
    <submittedName>
        <fullName evidence="2">Uncharacterized protein</fullName>
    </submittedName>
</protein>
<evidence type="ECO:0000313" key="3">
    <source>
        <dbReference type="Proteomes" id="UP001497497"/>
    </source>
</evidence>
<evidence type="ECO:0000313" key="2">
    <source>
        <dbReference type="EMBL" id="CAL1537390.1"/>
    </source>
</evidence>